<name>A0A2G5UAL7_9PELO</name>
<comment type="caution">
    <text evidence="1">The sequence shown here is derived from an EMBL/GenBank/DDBJ whole genome shotgun (WGS) entry which is preliminary data.</text>
</comment>
<evidence type="ECO:0000313" key="2">
    <source>
        <dbReference type="Proteomes" id="UP000230233"/>
    </source>
</evidence>
<accession>A0A2G5UAL7</accession>
<reference evidence="2" key="1">
    <citation type="submission" date="2017-10" db="EMBL/GenBank/DDBJ databases">
        <title>Rapid genome shrinkage in a self-fertile nematode reveals novel sperm competition proteins.</title>
        <authorList>
            <person name="Yin D."/>
            <person name="Schwarz E.M."/>
            <person name="Thomas C.G."/>
            <person name="Felde R.L."/>
            <person name="Korf I.F."/>
            <person name="Cutter A.D."/>
            <person name="Schartner C.M."/>
            <person name="Ralston E.J."/>
            <person name="Meyer B.J."/>
            <person name="Haag E.S."/>
        </authorList>
    </citation>
    <scope>NUCLEOTIDE SEQUENCE [LARGE SCALE GENOMIC DNA]</scope>
    <source>
        <strain evidence="2">JU1422</strain>
    </source>
</reference>
<dbReference type="Proteomes" id="UP000230233">
    <property type="component" value="Chromosome IV"/>
</dbReference>
<sequence length="264" mass="29869">MTQPPWKRKFNHEPPEFVAYADYEALHKHVVMLTDLVNQLRGGLIEEGASKLSKKIATSIEVPDLPTPGPPLLNYQDAVSTPGPTTKSFFNPISHPILSTISTTSGNNSSHPIDPIGIAKQAAQLLEKSSRAVIERCPDDKTPEQNQKDTELINRIATRHALPTPTQVYRHECTSSRRPLKLQFSSKTERDNFIKGFSKIRLTDPDISSIDPKLRVRRDLTRPELETLRASRKFVYDENIKAKETKYIMVDISYKLNSKPRPFA</sequence>
<keyword evidence="2" id="KW-1185">Reference proteome</keyword>
<dbReference type="PANTHER" id="PTHR21459">
    <property type="entry name" value="PROTEIN CBG08968"/>
    <property type="match status" value="1"/>
</dbReference>
<dbReference type="OrthoDB" id="5876301at2759"/>
<gene>
    <name evidence="1" type="primary">Cnig_chr_IV.g15524</name>
    <name evidence="1" type="ORF">B9Z55_015524</name>
</gene>
<dbReference type="STRING" id="1611254.A0A2G5UAL7"/>
<organism evidence="1 2">
    <name type="scientific">Caenorhabditis nigoni</name>
    <dbReference type="NCBI Taxonomy" id="1611254"/>
    <lineage>
        <taxon>Eukaryota</taxon>
        <taxon>Metazoa</taxon>
        <taxon>Ecdysozoa</taxon>
        <taxon>Nematoda</taxon>
        <taxon>Chromadorea</taxon>
        <taxon>Rhabditida</taxon>
        <taxon>Rhabditina</taxon>
        <taxon>Rhabditomorpha</taxon>
        <taxon>Rhabditoidea</taxon>
        <taxon>Rhabditidae</taxon>
        <taxon>Peloderinae</taxon>
        <taxon>Caenorhabditis</taxon>
    </lineage>
</organism>
<protein>
    <submittedName>
        <fullName evidence="1">Uncharacterized protein</fullName>
    </submittedName>
</protein>
<dbReference type="PANTHER" id="PTHR21459:SF2">
    <property type="entry name" value="PROTEIN CBG08968"/>
    <property type="match status" value="1"/>
</dbReference>
<proteinExistence type="predicted"/>
<evidence type="ECO:0000313" key="1">
    <source>
        <dbReference type="EMBL" id="PIC36592.1"/>
    </source>
</evidence>
<dbReference type="EMBL" id="PDUG01000004">
    <property type="protein sequence ID" value="PIC36592.1"/>
    <property type="molecule type" value="Genomic_DNA"/>
</dbReference>
<dbReference type="AlphaFoldDB" id="A0A2G5UAL7"/>